<keyword evidence="3" id="KW-0440">LIM domain</keyword>
<evidence type="ECO:0000313" key="6">
    <source>
        <dbReference type="EMBL" id="CAI0435357.1"/>
    </source>
</evidence>
<evidence type="ECO:0000313" key="7">
    <source>
        <dbReference type="Proteomes" id="UP001154282"/>
    </source>
</evidence>
<dbReference type="Pfam" id="PF23625">
    <property type="entry name" value="UIM_2"/>
    <property type="match status" value="2"/>
</dbReference>
<dbReference type="GO" id="GO:0046872">
    <property type="term" value="F:metal ion binding"/>
    <property type="evidence" value="ECO:0007669"/>
    <property type="project" value="UniProtKB-KW"/>
</dbReference>
<dbReference type="GO" id="GO:0043130">
    <property type="term" value="F:ubiquitin binding"/>
    <property type="evidence" value="ECO:0007669"/>
    <property type="project" value="TreeGrafter"/>
</dbReference>
<dbReference type="PANTHER" id="PTHR24209">
    <property type="entry name" value="PROTEIN DA1-RELATED 2"/>
    <property type="match status" value="1"/>
</dbReference>
<dbReference type="PROSITE" id="PS50023">
    <property type="entry name" value="LIM_DOMAIN_2"/>
    <property type="match status" value="1"/>
</dbReference>
<evidence type="ECO:0000256" key="2">
    <source>
        <dbReference type="ARBA" id="ARBA00022833"/>
    </source>
</evidence>
<feature type="compositionally biased region" description="Basic and acidic residues" evidence="4">
    <location>
        <begin position="12"/>
        <end position="28"/>
    </location>
</feature>
<dbReference type="Gene3D" id="2.10.110.10">
    <property type="entry name" value="Cysteine Rich Protein"/>
    <property type="match status" value="1"/>
</dbReference>
<comment type="caution">
    <text evidence="6">The sequence shown here is derived from an EMBL/GenBank/DDBJ whole genome shotgun (WGS) entry which is preliminary data.</text>
</comment>
<reference evidence="6" key="1">
    <citation type="submission" date="2022-08" db="EMBL/GenBank/DDBJ databases">
        <authorList>
            <person name="Gutierrez-Valencia J."/>
        </authorList>
    </citation>
    <scope>NUCLEOTIDE SEQUENCE</scope>
</reference>
<evidence type="ECO:0000259" key="5">
    <source>
        <dbReference type="PROSITE" id="PS50023"/>
    </source>
</evidence>
<dbReference type="Pfam" id="PF00412">
    <property type="entry name" value="LIM"/>
    <property type="match status" value="1"/>
</dbReference>
<accession>A0AAV0LLE2</accession>
<gene>
    <name evidence="6" type="ORF">LITE_LOCUS24672</name>
</gene>
<dbReference type="InterPro" id="IPR001781">
    <property type="entry name" value="Znf_LIM"/>
</dbReference>
<dbReference type="PROSITE" id="PS50330">
    <property type="entry name" value="UIM"/>
    <property type="match status" value="2"/>
</dbReference>
<dbReference type="InterPro" id="IPR003903">
    <property type="entry name" value="UIM_dom"/>
</dbReference>
<dbReference type="PROSITE" id="PS00478">
    <property type="entry name" value="LIM_DOMAIN_1"/>
    <property type="match status" value="1"/>
</dbReference>
<organism evidence="6 7">
    <name type="scientific">Linum tenue</name>
    <dbReference type="NCBI Taxonomy" id="586396"/>
    <lineage>
        <taxon>Eukaryota</taxon>
        <taxon>Viridiplantae</taxon>
        <taxon>Streptophyta</taxon>
        <taxon>Embryophyta</taxon>
        <taxon>Tracheophyta</taxon>
        <taxon>Spermatophyta</taxon>
        <taxon>Magnoliopsida</taxon>
        <taxon>eudicotyledons</taxon>
        <taxon>Gunneridae</taxon>
        <taxon>Pentapetalae</taxon>
        <taxon>rosids</taxon>
        <taxon>fabids</taxon>
        <taxon>Malpighiales</taxon>
        <taxon>Linaceae</taxon>
        <taxon>Linum</taxon>
    </lineage>
</organism>
<protein>
    <recommendedName>
        <fullName evidence="5">LIM zinc-binding domain-containing protein</fullName>
    </recommendedName>
</protein>
<evidence type="ECO:0000256" key="3">
    <source>
        <dbReference type="PROSITE-ProRule" id="PRU00125"/>
    </source>
</evidence>
<evidence type="ECO:0000256" key="1">
    <source>
        <dbReference type="ARBA" id="ARBA00022723"/>
    </source>
</evidence>
<feature type="region of interest" description="Disordered" evidence="4">
    <location>
        <begin position="12"/>
        <end position="44"/>
    </location>
</feature>
<dbReference type="PANTHER" id="PTHR24209:SF29">
    <property type="entry name" value="PROTEIN DA1"/>
    <property type="match status" value="1"/>
</dbReference>
<dbReference type="Proteomes" id="UP001154282">
    <property type="component" value="Unassembled WGS sequence"/>
</dbReference>
<dbReference type="EMBL" id="CAMGYJ010000006">
    <property type="protein sequence ID" value="CAI0435357.1"/>
    <property type="molecule type" value="Genomic_DNA"/>
</dbReference>
<dbReference type="CDD" id="cd09396">
    <property type="entry name" value="LIM_DA1"/>
    <property type="match status" value="1"/>
</dbReference>
<keyword evidence="1 3" id="KW-0479">Metal-binding</keyword>
<name>A0AAV0LLE2_9ROSI</name>
<sequence length="271" mass="30691">MGWLSKIFKGSDHNISEGHYHENYEEKPNVYAPSASGDVWPEQEDEEMDRAIALSLLEESQPGKHVIDESQLQEDEQLARALQESLNIESPPAPPPPPQYRNPNAYHPGNIYQPAPVHFPMGFRICAGCNNEIGAGRFLHCLNAYWHPECFRCHACNLPIADYEEIIPITKLATRTGTIPNVMSASTLFQPTWPDLLNIGLILFGTRNIAPLMNMTILQDAAAVREWSLKIQDMYLLMMVGSSVWSVWILQSWIPVYASPFTWTYSNFMKA</sequence>
<proteinExistence type="predicted"/>
<keyword evidence="2 3" id="KW-0862">Zinc</keyword>
<dbReference type="AlphaFoldDB" id="A0AAV0LLE2"/>
<evidence type="ECO:0000256" key="4">
    <source>
        <dbReference type="SAM" id="MobiDB-lite"/>
    </source>
</evidence>
<dbReference type="SMART" id="SM00726">
    <property type="entry name" value="UIM"/>
    <property type="match status" value="2"/>
</dbReference>
<feature type="domain" description="LIM zinc-binding" evidence="5">
    <location>
        <begin position="124"/>
        <end position="191"/>
    </location>
</feature>
<dbReference type="SUPFAM" id="SSF57716">
    <property type="entry name" value="Glucocorticoid receptor-like (DNA-binding domain)"/>
    <property type="match status" value="1"/>
</dbReference>
<dbReference type="InterPro" id="IPR045218">
    <property type="entry name" value="DA1-like"/>
</dbReference>
<dbReference type="SMART" id="SM00132">
    <property type="entry name" value="LIM"/>
    <property type="match status" value="1"/>
</dbReference>
<keyword evidence="7" id="KW-1185">Reference proteome</keyword>